<feature type="region of interest" description="Disordered" evidence="1">
    <location>
        <begin position="1"/>
        <end position="28"/>
    </location>
</feature>
<gene>
    <name evidence="3" type="ORF">HDA39_000109</name>
</gene>
<dbReference type="AlphaFoldDB" id="A0A7W9J100"/>
<accession>A0A7W9J100</accession>
<evidence type="ECO:0000256" key="1">
    <source>
        <dbReference type="SAM" id="MobiDB-lite"/>
    </source>
</evidence>
<proteinExistence type="predicted"/>
<keyword evidence="2" id="KW-1133">Transmembrane helix</keyword>
<sequence length="52" mass="5670">MSEYKEYQDKAKGKNHKGNTDHRKGSGGCMVAPPTVVVGIGLVALVMRILKR</sequence>
<name>A0A7W9J100_9ACTN</name>
<evidence type="ECO:0000313" key="3">
    <source>
        <dbReference type="EMBL" id="MBB5833375.1"/>
    </source>
</evidence>
<evidence type="ECO:0000256" key="2">
    <source>
        <dbReference type="SAM" id="Phobius"/>
    </source>
</evidence>
<reference evidence="3 4" key="1">
    <citation type="submission" date="2020-08" db="EMBL/GenBank/DDBJ databases">
        <title>Sequencing the genomes of 1000 actinobacteria strains.</title>
        <authorList>
            <person name="Klenk H.-P."/>
        </authorList>
    </citation>
    <scope>NUCLEOTIDE SEQUENCE [LARGE SCALE GENOMIC DNA]</scope>
    <source>
        <strain evidence="3 4">DSM 28967</strain>
    </source>
</reference>
<feature type="compositionally biased region" description="Basic and acidic residues" evidence="1">
    <location>
        <begin position="1"/>
        <end position="24"/>
    </location>
</feature>
<dbReference type="RefSeq" id="WP_184793270.1">
    <property type="nucleotide sequence ID" value="NZ_JACHMY010000001.1"/>
</dbReference>
<comment type="caution">
    <text evidence="3">The sequence shown here is derived from an EMBL/GenBank/DDBJ whole genome shotgun (WGS) entry which is preliminary data.</text>
</comment>
<dbReference type="EMBL" id="JACHMY010000001">
    <property type="protein sequence ID" value="MBB5833375.1"/>
    <property type="molecule type" value="Genomic_DNA"/>
</dbReference>
<evidence type="ECO:0000313" key="4">
    <source>
        <dbReference type="Proteomes" id="UP000549971"/>
    </source>
</evidence>
<keyword evidence="2" id="KW-0472">Membrane</keyword>
<protein>
    <submittedName>
        <fullName evidence="3">Uncharacterized protein</fullName>
    </submittedName>
</protein>
<organism evidence="3 4">
    <name type="scientific">Kribbella italica</name>
    <dbReference type="NCBI Taxonomy" id="1540520"/>
    <lineage>
        <taxon>Bacteria</taxon>
        <taxon>Bacillati</taxon>
        <taxon>Actinomycetota</taxon>
        <taxon>Actinomycetes</taxon>
        <taxon>Propionibacteriales</taxon>
        <taxon>Kribbellaceae</taxon>
        <taxon>Kribbella</taxon>
    </lineage>
</organism>
<feature type="transmembrane region" description="Helical" evidence="2">
    <location>
        <begin position="31"/>
        <end position="50"/>
    </location>
</feature>
<keyword evidence="4" id="KW-1185">Reference proteome</keyword>
<dbReference type="Proteomes" id="UP000549971">
    <property type="component" value="Unassembled WGS sequence"/>
</dbReference>
<keyword evidence="2" id="KW-0812">Transmembrane</keyword>